<keyword evidence="1" id="KW-1133">Transmembrane helix</keyword>
<feature type="transmembrane region" description="Helical" evidence="1">
    <location>
        <begin position="80"/>
        <end position="97"/>
    </location>
</feature>
<keyword evidence="1" id="KW-0472">Membrane</keyword>
<dbReference type="Proteomes" id="UP001230220">
    <property type="component" value="Unassembled WGS sequence"/>
</dbReference>
<evidence type="ECO:0008006" key="4">
    <source>
        <dbReference type="Google" id="ProtNLM"/>
    </source>
</evidence>
<protein>
    <recommendedName>
        <fullName evidence="4">DUF1538 domain-containing protein</fullName>
    </recommendedName>
</protein>
<gene>
    <name evidence="2" type="ORF">J2S15_003671</name>
</gene>
<feature type="transmembrane region" description="Helical" evidence="1">
    <location>
        <begin position="257"/>
        <end position="278"/>
    </location>
</feature>
<feature type="transmembrane region" description="Helical" evidence="1">
    <location>
        <begin position="39"/>
        <end position="59"/>
    </location>
</feature>
<feature type="transmembrane region" description="Helical" evidence="1">
    <location>
        <begin position="205"/>
        <end position="225"/>
    </location>
</feature>
<sequence>MNKHLKEKIGESLSSVLPIAIIVLLISIFIVPIETGTMIVFLVGTVLLVLGMGLFTLGADTSMMPIGEGIGIEFSKSKKIKIIALLAFLIGVIITIAEPDLQVLVKQVPSIPDMTLILTVAVGVGVFLLIATLRTFFKWELSKILILFYGIVFILAFFVPKEFLAVAFDSGGVTTGPITVPFIMALGVGLTSLRSDKGAQDDSFGLVALSSIGPIMAVLILGVVLNPSGVTYTNYISHDVITTQDVAKLFFQELPDYLSEVLIAVIPLFLMFIIFQFVTKRFKRGQIGRIVVGYLYTFVGLVLFLVGVNVGFIPVGYLIGSEIGASSTSWLLLPLGVLIGYYVVKAEPAVHVLNKQVEEVTKGTIPQKAMQLCLSIGVAISLALSMIRILTGISIFWFLIPGYAIALALTFYVPKIFTGIAFDSGGVASGPMTSTFILPLAIGACEGVGGNVLLDAFGVVAMVAMTPLIVIQIMGLVFKLKTQRSEADIDEDDDIAIELDDSDDIIDIEEELDNEGFDYQTET</sequence>
<feature type="transmembrane region" description="Helical" evidence="1">
    <location>
        <begin position="372"/>
        <end position="389"/>
    </location>
</feature>
<keyword evidence="1" id="KW-0812">Transmembrane</keyword>
<accession>A0ABU0E7W5</accession>
<feature type="transmembrane region" description="Helical" evidence="1">
    <location>
        <begin position="144"/>
        <end position="168"/>
    </location>
</feature>
<dbReference type="EMBL" id="JAUSUR010000008">
    <property type="protein sequence ID" value="MDQ0362910.1"/>
    <property type="molecule type" value="Genomic_DNA"/>
</dbReference>
<feature type="transmembrane region" description="Helical" evidence="1">
    <location>
        <begin position="290"/>
        <end position="317"/>
    </location>
</feature>
<evidence type="ECO:0000256" key="1">
    <source>
        <dbReference type="SAM" id="Phobius"/>
    </source>
</evidence>
<evidence type="ECO:0000313" key="2">
    <source>
        <dbReference type="EMBL" id="MDQ0362910.1"/>
    </source>
</evidence>
<feature type="transmembrane region" description="Helical" evidence="1">
    <location>
        <begin position="456"/>
        <end position="478"/>
    </location>
</feature>
<feature type="transmembrane region" description="Helical" evidence="1">
    <location>
        <begin position="12"/>
        <end position="33"/>
    </location>
</feature>
<dbReference type="Pfam" id="PF07556">
    <property type="entry name" value="DUF1538"/>
    <property type="match status" value="2"/>
</dbReference>
<organism evidence="2 3">
    <name type="scientific">Breznakia pachnodae</name>
    <dbReference type="NCBI Taxonomy" id="265178"/>
    <lineage>
        <taxon>Bacteria</taxon>
        <taxon>Bacillati</taxon>
        <taxon>Bacillota</taxon>
        <taxon>Erysipelotrichia</taxon>
        <taxon>Erysipelotrichales</taxon>
        <taxon>Erysipelotrichaceae</taxon>
        <taxon>Breznakia</taxon>
    </lineage>
</organism>
<comment type="caution">
    <text evidence="2">The sequence shown here is derived from an EMBL/GenBank/DDBJ whole genome shotgun (WGS) entry which is preliminary data.</text>
</comment>
<feature type="transmembrane region" description="Helical" evidence="1">
    <location>
        <begin position="395"/>
        <end position="413"/>
    </location>
</feature>
<feature type="transmembrane region" description="Helical" evidence="1">
    <location>
        <begin position="117"/>
        <end position="137"/>
    </location>
</feature>
<feature type="transmembrane region" description="Helical" evidence="1">
    <location>
        <begin position="425"/>
        <end position="444"/>
    </location>
</feature>
<feature type="transmembrane region" description="Helical" evidence="1">
    <location>
        <begin position="174"/>
        <end position="193"/>
    </location>
</feature>
<dbReference type="InterPro" id="IPR011435">
    <property type="entry name" value="UmpAB"/>
</dbReference>
<keyword evidence="3" id="KW-1185">Reference proteome</keyword>
<name>A0ABU0E7W5_9FIRM</name>
<proteinExistence type="predicted"/>
<evidence type="ECO:0000313" key="3">
    <source>
        <dbReference type="Proteomes" id="UP001230220"/>
    </source>
</evidence>
<dbReference type="RefSeq" id="WP_307411139.1">
    <property type="nucleotide sequence ID" value="NZ_JAUSUR010000008.1"/>
</dbReference>
<reference evidence="2 3" key="1">
    <citation type="submission" date="2023-07" db="EMBL/GenBank/DDBJ databases">
        <title>Genomic Encyclopedia of Type Strains, Phase IV (KMG-IV): sequencing the most valuable type-strain genomes for metagenomic binning, comparative biology and taxonomic classification.</title>
        <authorList>
            <person name="Goeker M."/>
        </authorList>
    </citation>
    <scope>NUCLEOTIDE SEQUENCE [LARGE SCALE GENOMIC DNA]</scope>
    <source>
        <strain evidence="2 3">DSM 16784</strain>
    </source>
</reference>
<feature type="transmembrane region" description="Helical" evidence="1">
    <location>
        <begin position="323"/>
        <end position="344"/>
    </location>
</feature>